<dbReference type="Proteomes" id="UP000031366">
    <property type="component" value="Unassembled WGS sequence"/>
</dbReference>
<keyword evidence="3" id="KW-0808">Transferase</keyword>
<proteinExistence type="predicted"/>
<dbReference type="PANTHER" id="PTHR46401">
    <property type="entry name" value="GLYCOSYLTRANSFERASE WBBK-RELATED"/>
    <property type="match status" value="1"/>
</dbReference>
<evidence type="ECO:0000259" key="1">
    <source>
        <dbReference type="Pfam" id="PF00534"/>
    </source>
</evidence>
<dbReference type="GO" id="GO:0016757">
    <property type="term" value="F:glycosyltransferase activity"/>
    <property type="evidence" value="ECO:0007669"/>
    <property type="project" value="InterPro"/>
</dbReference>
<evidence type="ECO:0000313" key="4">
    <source>
        <dbReference type="Proteomes" id="UP000031366"/>
    </source>
</evidence>
<keyword evidence="4" id="KW-1185">Reference proteome</keyword>
<dbReference type="OrthoDB" id="9813214at2"/>
<reference evidence="3 4" key="1">
    <citation type="journal article" date="2015" name="Infect. Genet. Evol.">
        <title>Genomic sequences of six botulinum neurotoxin-producing strains representing three clostridial species illustrate the mobility and diversity of botulinum neurotoxin genes.</title>
        <authorList>
            <person name="Smith T.J."/>
            <person name="Hill K.K."/>
            <person name="Xie G."/>
            <person name="Foley B.T."/>
            <person name="Williamson C.H."/>
            <person name="Foster J.T."/>
            <person name="Johnson S.L."/>
            <person name="Chertkov O."/>
            <person name="Teshima H."/>
            <person name="Gibbons H.S."/>
            <person name="Johnsky L.A."/>
            <person name="Karavis M.A."/>
            <person name="Smith L.A."/>
        </authorList>
    </citation>
    <scope>NUCLEOTIDE SEQUENCE [LARGE SCALE GENOMIC DNA]</scope>
    <source>
        <strain evidence="3 4">CDC 2741</strain>
    </source>
</reference>
<dbReference type="InterPro" id="IPR028098">
    <property type="entry name" value="Glyco_trans_4-like_N"/>
</dbReference>
<dbReference type="SUPFAM" id="SSF53756">
    <property type="entry name" value="UDP-Glycosyltransferase/glycogen phosphorylase"/>
    <property type="match status" value="1"/>
</dbReference>
<gene>
    <name evidence="3" type="ORF">U732_2883</name>
</gene>
<dbReference type="Pfam" id="PF00534">
    <property type="entry name" value="Glycos_transf_1"/>
    <property type="match status" value="1"/>
</dbReference>
<dbReference type="RefSeq" id="WP_039631193.1">
    <property type="nucleotide sequence ID" value="NZ_AYSO01000014.1"/>
</dbReference>
<evidence type="ECO:0000313" key="3">
    <source>
        <dbReference type="EMBL" id="KIE47393.1"/>
    </source>
</evidence>
<comment type="caution">
    <text evidence="3">The sequence shown here is derived from an EMBL/GenBank/DDBJ whole genome shotgun (WGS) entry which is preliminary data.</text>
</comment>
<dbReference type="EMBL" id="AYSO01000014">
    <property type="protein sequence ID" value="KIE47393.1"/>
    <property type="molecule type" value="Genomic_DNA"/>
</dbReference>
<dbReference type="InterPro" id="IPR001296">
    <property type="entry name" value="Glyco_trans_1"/>
</dbReference>
<sequence>MTKICHITTAHPVFDNRIFHKQCKTLANAGFEVYLIATHDKKETIDGVNIIPLPKSSSRMERMFKKKKLAYELALSVNADIYHFHDPELISLGIKLKRKGKKVIYDVHEDVPNQILDKEWLGPKFIRKIVSKSFNIFEKNNAEKFDAVITVIPEIEKKFYKNYRTIVVGNVPSLEVIDKSEPKTLENGKFNVICASGLTRIRGIKELIESIGLLKGEVRLILLGAFDDKAFEDECRSLEGWKHTDYLGRVSVNEVYSYMKSSDLGMCTLHPAANYVVSWPTKAFEYMACGLPMIISDFPYWKSVFKDSATYVNPQDPNEIAENIKFYMENPDLISEIGNKNRKLIEKVYSWEVEKLKLIELYNKLIE</sequence>
<feature type="domain" description="Glycosyl transferase family 1" evidence="1">
    <location>
        <begin position="179"/>
        <end position="343"/>
    </location>
</feature>
<dbReference type="STRING" id="29341.RSJ17_08120"/>
<dbReference type="CDD" id="cd03794">
    <property type="entry name" value="GT4_WbuB-like"/>
    <property type="match status" value="1"/>
</dbReference>
<dbReference type="Gene3D" id="3.40.50.2000">
    <property type="entry name" value="Glycogen Phosphorylase B"/>
    <property type="match status" value="2"/>
</dbReference>
<organism evidence="3 4">
    <name type="scientific">Clostridium argentinense CDC 2741</name>
    <dbReference type="NCBI Taxonomy" id="1418104"/>
    <lineage>
        <taxon>Bacteria</taxon>
        <taxon>Bacillati</taxon>
        <taxon>Bacillota</taxon>
        <taxon>Clostridia</taxon>
        <taxon>Eubacteriales</taxon>
        <taxon>Clostridiaceae</taxon>
        <taxon>Clostridium</taxon>
    </lineage>
</organism>
<dbReference type="AlphaFoldDB" id="A0A0C1U6J8"/>
<evidence type="ECO:0000259" key="2">
    <source>
        <dbReference type="Pfam" id="PF13439"/>
    </source>
</evidence>
<dbReference type="Pfam" id="PF13439">
    <property type="entry name" value="Glyco_transf_4"/>
    <property type="match status" value="1"/>
</dbReference>
<dbReference type="PANTHER" id="PTHR46401:SF8">
    <property type="entry name" value="BLL6006 PROTEIN"/>
    <property type="match status" value="1"/>
</dbReference>
<feature type="domain" description="Glycosyltransferase subfamily 4-like N-terminal" evidence="2">
    <location>
        <begin position="20"/>
        <end position="161"/>
    </location>
</feature>
<protein>
    <submittedName>
        <fullName evidence="3">Glycosyl transferases group 1 family protein</fullName>
    </submittedName>
</protein>
<accession>A0A0C1U6J8</accession>
<name>A0A0C1U6J8_9CLOT</name>